<accession>A0A4Q8LFN2</accession>
<organism evidence="2 3">
    <name type="scientific">Pseudoxanthomonas winnipegensis</name>
    <dbReference type="NCBI Taxonomy" id="2480810"/>
    <lineage>
        <taxon>Bacteria</taxon>
        <taxon>Pseudomonadati</taxon>
        <taxon>Pseudomonadota</taxon>
        <taxon>Gammaproteobacteria</taxon>
        <taxon>Lysobacterales</taxon>
        <taxon>Lysobacteraceae</taxon>
        <taxon>Pseudoxanthomonas</taxon>
    </lineage>
</organism>
<dbReference type="PROSITE" id="PS50853">
    <property type="entry name" value="FN3"/>
    <property type="match status" value="1"/>
</dbReference>
<evidence type="ECO:0000259" key="1">
    <source>
        <dbReference type="PROSITE" id="PS50853"/>
    </source>
</evidence>
<gene>
    <name evidence="2" type="ORF">EA661_13065</name>
</gene>
<dbReference type="AlphaFoldDB" id="A0A4Q8LFN2"/>
<name>A0A4Q8LFN2_9GAMM</name>
<protein>
    <recommendedName>
        <fullName evidence="1">Fibronectin type-III domain-containing protein</fullName>
    </recommendedName>
</protein>
<dbReference type="Proteomes" id="UP000291286">
    <property type="component" value="Unassembled WGS sequence"/>
</dbReference>
<sequence length="353" mass="36501">MTAPTVSYEVRHRIVGTDPTDWMMLPLFPAGQDIAIDGMTRGLQYQIQIRAVARNGKKSAWVDLSKTVAATAREGAAALPTNAVANQASMWGLATTVTYNATSPTTGASSATISVSAGTLVIGSKTISYAASSATVTGTAGQSVTYYLYYDDPQLVGGSRVLGLASNIVDSANVDGRIALAPITVKFPAAGSSGSGGGSIGGGGGSGGAGSCPWVDSWVLERRRGKIRARQVLMGDWLLGRDGSWVEVTYSVTKLAPAVVIETAAGHRLTCSLDAPILTVAGAFVLAAVLQGESVEILGTGIEPITRVTDLGDIEVQHISCAGAWSERVFMVGDDPQHLFPHHNAKMAPGTDP</sequence>
<reference evidence="2 3" key="1">
    <citation type="submission" date="2019-02" db="EMBL/GenBank/DDBJ databases">
        <title>WGS of Pseudoxanthomonas species novum from clinical isolates.</title>
        <authorList>
            <person name="Bernier A.-M."/>
            <person name="Bernard K."/>
            <person name="Vachon A."/>
        </authorList>
    </citation>
    <scope>NUCLEOTIDE SEQUENCE [LARGE SCALE GENOMIC DNA]</scope>
    <source>
        <strain evidence="2 3">NML171202</strain>
    </source>
</reference>
<evidence type="ECO:0000313" key="2">
    <source>
        <dbReference type="EMBL" id="TAA27678.1"/>
    </source>
</evidence>
<proteinExistence type="predicted"/>
<dbReference type="RefSeq" id="WP_130519431.1">
    <property type="nucleotide sequence ID" value="NZ_SHMB01000005.1"/>
</dbReference>
<dbReference type="SUPFAM" id="SSF49265">
    <property type="entry name" value="Fibronectin type III"/>
    <property type="match status" value="1"/>
</dbReference>
<feature type="domain" description="Fibronectin type-III" evidence="1">
    <location>
        <begin position="1"/>
        <end position="74"/>
    </location>
</feature>
<dbReference type="InterPro" id="IPR003961">
    <property type="entry name" value="FN3_dom"/>
</dbReference>
<dbReference type="InterPro" id="IPR036116">
    <property type="entry name" value="FN3_sf"/>
</dbReference>
<evidence type="ECO:0000313" key="3">
    <source>
        <dbReference type="Proteomes" id="UP000291286"/>
    </source>
</evidence>
<comment type="caution">
    <text evidence="2">The sequence shown here is derived from an EMBL/GenBank/DDBJ whole genome shotgun (WGS) entry which is preliminary data.</text>
</comment>
<dbReference type="EMBL" id="SHMB01000005">
    <property type="protein sequence ID" value="TAA27678.1"/>
    <property type="molecule type" value="Genomic_DNA"/>
</dbReference>